<dbReference type="EMBL" id="BQXS01000166">
    <property type="protein sequence ID" value="GKT28159.1"/>
    <property type="molecule type" value="Genomic_DNA"/>
</dbReference>
<feature type="region of interest" description="Disordered" evidence="1">
    <location>
        <begin position="229"/>
        <end position="277"/>
    </location>
</feature>
<dbReference type="PANTHER" id="PTHR24006">
    <property type="entry name" value="UBIQUITIN CARBOXYL-TERMINAL HYDROLASE"/>
    <property type="match status" value="1"/>
</dbReference>
<dbReference type="InterPro" id="IPR001394">
    <property type="entry name" value="Peptidase_C19_UCH"/>
</dbReference>
<dbReference type="Gene3D" id="3.90.70.10">
    <property type="entry name" value="Cysteine proteinases"/>
    <property type="match status" value="1"/>
</dbReference>
<feature type="compositionally biased region" description="Low complexity" evidence="1">
    <location>
        <begin position="531"/>
        <end position="542"/>
    </location>
</feature>
<keyword evidence="4" id="KW-1185">Reference proteome</keyword>
<dbReference type="PROSITE" id="PS50235">
    <property type="entry name" value="USP_3"/>
    <property type="match status" value="1"/>
</dbReference>
<sequence>MKRDISPFLFPDVLNMSPFMTDVDEKRYQYVCKELEKSIELEVDGHREKMIPFLDKMKSILVSHSIFSKELKSDLESVLSHACDEVKRESHTVVLRVTSILRRVDTLLQHGLVKDGCLYVLTGVVAHIGTSEGGAGQGHYIAYTRPLNIPMEGERHGERGSDHSPSEVRHTHWYKCNDASVDRCGGEVFNVMRGTVRERVYLDGSYLEHASVSVIGTYQRVSSIFCASSPHKQEEDKEAKEEREGKENGTRDVDVISPKEEELSDDTIESTSSIGVGPEEPYLHQQVHIDFPRHPHQWHGDSSSSSPSVCGVSYSIAPSVDTHEEYETIALHQTRAILEFPGLRLPSHTHSYLSSSIVSPVIKPSSQSFVENVSINNDIFLAELTSAHQKVQDTLALMQGFKRLTGEEGEMTLKINCARNYLADLSGVTENICEYQRCGFKQKKDRISQPSCPIVSEFVSSFSTLLQTSRLLQFPVDVLKPNSHEFKYFGVRNGVEDRMKIVTILDKLIVAADGLTHLQDIESTSRTDVTSSSHAGSSLSLASKEEEEEEEEEDGSRIGIASPGVSSTSVSTPSSSSSSSDIDTKSLLLTLVRLVDQLALVIAPELFHKTDPLKVHFDTLRGLRASDKRTFPPTFMFLNASESQAAMVGAVEVGKCQYGSVIRDEGLVEVLRFMNSEDRSVRDWKKFIGFLTGDILQPHFSSSFVPHRPCFLGLLNQNMKLSKFIGFLTGDILQPHFSSSFVPHRPCFLGLLNQNMKLSVYHMMSSIQHLSCGRIMESFGKIYEAVQSEMLPLYCSIKNIINNYCALLMKIAFCCLRFCAKILDSFTTSTSHFPDEKVSKFHRQGKIIMSHAISMAALLLYGILSSPFYSYASEKLEDCAFIPCLITLFIKRIPDYYGIDGSFFKHKVVNKIIRALGTLSFLVYKPLYVDRDYYSHRRSSRALVGGNPEFVFDENFDSFPKCISPVEYRTTIAYYARNNPMLCNIISYGTQVEEVNNMEEAVRAAPSKSRPHIDNVNVCRLRLNQSFDIIGHIMKGDGENAPSSFTLRHAPTDVKKPAYLWKREDAMGCSACVINGEETTIPMWVQTVWQHGAERERIDLPILRCGIVDYVVRLFPKAVLVSTRDDPLLWRSRFGEFKDDHGSIIGWDQRRLKRAMSTAKEALGYPISR</sequence>
<comment type="caution">
    <text evidence="3">The sequence shown here is derived from an EMBL/GenBank/DDBJ whole genome shotgun (WGS) entry which is preliminary data.</text>
</comment>
<evidence type="ECO:0000256" key="1">
    <source>
        <dbReference type="SAM" id="MobiDB-lite"/>
    </source>
</evidence>
<reference evidence="3" key="1">
    <citation type="submission" date="2022-03" db="EMBL/GenBank/DDBJ databases">
        <title>Draft genome sequence of Aduncisulcus paluster, a free-living microaerophilic Fornicata.</title>
        <authorList>
            <person name="Yuyama I."/>
            <person name="Kume K."/>
            <person name="Tamura T."/>
            <person name="Inagaki Y."/>
            <person name="Hashimoto T."/>
        </authorList>
    </citation>
    <scope>NUCLEOTIDE SEQUENCE</scope>
    <source>
        <strain evidence="3">NY0171</strain>
    </source>
</reference>
<gene>
    <name evidence="3" type="ORF">ADUPG1_000471</name>
</gene>
<dbReference type="InterPro" id="IPR028889">
    <property type="entry name" value="USP"/>
</dbReference>
<evidence type="ECO:0000313" key="4">
    <source>
        <dbReference type="Proteomes" id="UP001057375"/>
    </source>
</evidence>
<dbReference type="Proteomes" id="UP001057375">
    <property type="component" value="Unassembled WGS sequence"/>
</dbReference>
<dbReference type="Pfam" id="PF00443">
    <property type="entry name" value="UCH"/>
    <property type="match status" value="1"/>
</dbReference>
<feature type="compositionally biased region" description="Acidic residues" evidence="1">
    <location>
        <begin position="545"/>
        <end position="554"/>
    </location>
</feature>
<evidence type="ECO:0000313" key="3">
    <source>
        <dbReference type="EMBL" id="GKT28159.1"/>
    </source>
</evidence>
<dbReference type="CDD" id="cd02257">
    <property type="entry name" value="Peptidase_C19"/>
    <property type="match status" value="1"/>
</dbReference>
<name>A0ABQ5K9J9_9EUKA</name>
<proteinExistence type="predicted"/>
<feature type="region of interest" description="Disordered" evidence="1">
    <location>
        <begin position="523"/>
        <end position="581"/>
    </location>
</feature>
<organism evidence="3 4">
    <name type="scientific">Aduncisulcus paluster</name>
    <dbReference type="NCBI Taxonomy" id="2918883"/>
    <lineage>
        <taxon>Eukaryota</taxon>
        <taxon>Metamonada</taxon>
        <taxon>Carpediemonas-like organisms</taxon>
        <taxon>Aduncisulcus</taxon>
    </lineage>
</organism>
<dbReference type="InterPro" id="IPR038765">
    <property type="entry name" value="Papain-like_cys_pep_sf"/>
</dbReference>
<evidence type="ECO:0000259" key="2">
    <source>
        <dbReference type="PROSITE" id="PS50235"/>
    </source>
</evidence>
<feature type="domain" description="USP" evidence="2">
    <location>
        <begin position="1"/>
        <end position="204"/>
    </location>
</feature>
<dbReference type="InterPro" id="IPR050164">
    <property type="entry name" value="Peptidase_C19"/>
</dbReference>
<feature type="non-terminal residue" evidence="3">
    <location>
        <position position="1169"/>
    </location>
</feature>
<dbReference type="SUPFAM" id="SSF54001">
    <property type="entry name" value="Cysteine proteinases"/>
    <property type="match status" value="1"/>
</dbReference>
<accession>A0ABQ5K9J9</accession>
<feature type="compositionally biased region" description="Basic and acidic residues" evidence="1">
    <location>
        <begin position="231"/>
        <end position="261"/>
    </location>
</feature>
<feature type="compositionally biased region" description="Low complexity" evidence="1">
    <location>
        <begin position="562"/>
        <end position="580"/>
    </location>
</feature>
<protein>
    <recommendedName>
        <fullName evidence="2">USP domain-containing protein</fullName>
    </recommendedName>
</protein>